<gene>
    <name evidence="2" type="ORF">CONCODRAFT_77026</name>
</gene>
<dbReference type="EMBL" id="KQ964427">
    <property type="protein sequence ID" value="KXN74175.1"/>
    <property type="molecule type" value="Genomic_DNA"/>
</dbReference>
<proteinExistence type="predicted"/>
<dbReference type="AlphaFoldDB" id="A0A137PGS2"/>
<evidence type="ECO:0000256" key="1">
    <source>
        <dbReference type="SAM" id="Phobius"/>
    </source>
</evidence>
<keyword evidence="3" id="KW-1185">Reference proteome</keyword>
<organism evidence="2 3">
    <name type="scientific">Conidiobolus coronatus (strain ATCC 28846 / CBS 209.66 / NRRL 28638)</name>
    <name type="common">Delacroixia coronata</name>
    <dbReference type="NCBI Taxonomy" id="796925"/>
    <lineage>
        <taxon>Eukaryota</taxon>
        <taxon>Fungi</taxon>
        <taxon>Fungi incertae sedis</taxon>
        <taxon>Zoopagomycota</taxon>
        <taxon>Entomophthoromycotina</taxon>
        <taxon>Entomophthoromycetes</taxon>
        <taxon>Entomophthorales</taxon>
        <taxon>Ancylistaceae</taxon>
        <taxon>Conidiobolus</taxon>
    </lineage>
</organism>
<dbReference type="InterPro" id="IPR035195">
    <property type="entry name" value="Emr1"/>
</dbReference>
<keyword evidence="1" id="KW-1133">Transmembrane helix</keyword>
<dbReference type="GO" id="GO:0005739">
    <property type="term" value="C:mitochondrion"/>
    <property type="evidence" value="ECO:0007669"/>
    <property type="project" value="GOC"/>
</dbReference>
<sequence>MVLPNLRKIYASVRTAEEETQLSNQAVLNLLGYVTLSTFIFFLSTKHASKLSL</sequence>
<reference evidence="2 3" key="1">
    <citation type="journal article" date="2015" name="Genome Biol. Evol.">
        <title>Phylogenomic analyses indicate that early fungi evolved digesting cell walls of algal ancestors of land plants.</title>
        <authorList>
            <person name="Chang Y."/>
            <person name="Wang S."/>
            <person name="Sekimoto S."/>
            <person name="Aerts A.L."/>
            <person name="Choi C."/>
            <person name="Clum A."/>
            <person name="LaButti K.M."/>
            <person name="Lindquist E.A."/>
            <person name="Yee Ngan C."/>
            <person name="Ohm R.A."/>
            <person name="Salamov A.A."/>
            <person name="Grigoriev I.V."/>
            <person name="Spatafora J.W."/>
            <person name="Berbee M.L."/>
        </authorList>
    </citation>
    <scope>NUCLEOTIDE SEQUENCE [LARGE SCALE GENOMIC DNA]</scope>
    <source>
        <strain evidence="2 3">NRRL 28638</strain>
    </source>
</reference>
<keyword evidence="1" id="KW-0472">Membrane</keyword>
<accession>A0A137PGS2</accession>
<evidence type="ECO:0000313" key="2">
    <source>
        <dbReference type="EMBL" id="KXN74175.1"/>
    </source>
</evidence>
<dbReference type="Pfam" id="PF17237">
    <property type="entry name" value="Emr1"/>
    <property type="match status" value="1"/>
</dbReference>
<keyword evidence="1" id="KW-0812">Transmembrane</keyword>
<dbReference type="Proteomes" id="UP000070444">
    <property type="component" value="Unassembled WGS sequence"/>
</dbReference>
<protein>
    <submittedName>
        <fullName evidence="2">Uncharacterized protein</fullName>
    </submittedName>
</protein>
<name>A0A137PGS2_CONC2</name>
<dbReference type="OrthoDB" id="2122015at2759"/>
<dbReference type="GO" id="GO:0007008">
    <property type="term" value="P:outer mitochondrial membrane organization"/>
    <property type="evidence" value="ECO:0007669"/>
    <property type="project" value="InterPro"/>
</dbReference>
<feature type="transmembrane region" description="Helical" evidence="1">
    <location>
        <begin position="26"/>
        <end position="44"/>
    </location>
</feature>
<evidence type="ECO:0000313" key="3">
    <source>
        <dbReference type="Proteomes" id="UP000070444"/>
    </source>
</evidence>